<dbReference type="Proteomes" id="UP001057375">
    <property type="component" value="Unassembled WGS sequence"/>
</dbReference>
<feature type="compositionally biased region" description="Polar residues" evidence="1">
    <location>
        <begin position="57"/>
        <end position="69"/>
    </location>
</feature>
<dbReference type="EMBL" id="BQXS01004232">
    <property type="protein sequence ID" value="GKT36690.1"/>
    <property type="molecule type" value="Genomic_DNA"/>
</dbReference>
<name>A0ABQ5KW70_9EUKA</name>
<feature type="non-terminal residue" evidence="2">
    <location>
        <position position="105"/>
    </location>
</feature>
<gene>
    <name evidence="2" type="ORF">ADUPG1_003210</name>
</gene>
<reference evidence="2" key="1">
    <citation type="submission" date="2022-03" db="EMBL/GenBank/DDBJ databases">
        <title>Draft genome sequence of Aduncisulcus paluster, a free-living microaerophilic Fornicata.</title>
        <authorList>
            <person name="Yuyama I."/>
            <person name="Kume K."/>
            <person name="Tamura T."/>
            <person name="Inagaki Y."/>
            <person name="Hashimoto T."/>
        </authorList>
    </citation>
    <scope>NUCLEOTIDE SEQUENCE</scope>
    <source>
        <strain evidence="2">NY0171</strain>
    </source>
</reference>
<evidence type="ECO:0000313" key="2">
    <source>
        <dbReference type="EMBL" id="GKT36690.1"/>
    </source>
</evidence>
<organism evidence="2 3">
    <name type="scientific">Aduncisulcus paluster</name>
    <dbReference type="NCBI Taxonomy" id="2918883"/>
    <lineage>
        <taxon>Eukaryota</taxon>
        <taxon>Metamonada</taxon>
        <taxon>Carpediemonas-like organisms</taxon>
        <taxon>Aduncisulcus</taxon>
    </lineage>
</organism>
<accession>A0ABQ5KW70</accession>
<protein>
    <submittedName>
        <fullName evidence="2">Uncharacterized protein</fullName>
    </submittedName>
</protein>
<sequence length="105" mass="11616">MKEDGPKQLIWTSKTVSGSSKVSIPLEIPSDQKYFQDVALMAVKIKSKEKPSDKSGDLNTNWKTVSTPSEDAPVAGEMINLADKIDNGTLQWHAPEGEWQILRFG</sequence>
<comment type="caution">
    <text evidence="2">The sequence shown here is derived from an EMBL/GenBank/DDBJ whole genome shotgun (WGS) entry which is preliminary data.</text>
</comment>
<keyword evidence="3" id="KW-1185">Reference proteome</keyword>
<feature type="region of interest" description="Disordered" evidence="1">
    <location>
        <begin position="48"/>
        <end position="71"/>
    </location>
</feature>
<evidence type="ECO:0000256" key="1">
    <source>
        <dbReference type="SAM" id="MobiDB-lite"/>
    </source>
</evidence>
<evidence type="ECO:0000313" key="3">
    <source>
        <dbReference type="Proteomes" id="UP001057375"/>
    </source>
</evidence>
<proteinExistence type="predicted"/>